<protein>
    <recommendedName>
        <fullName evidence="4">Type 4 fimbrial biogenesis protein PilX N-terminal domain-containing protein</fullName>
    </recommendedName>
</protein>
<comment type="caution">
    <text evidence="2">The sequence shown here is derived from an EMBL/GenBank/DDBJ whole genome shotgun (WGS) entry which is preliminary data.</text>
</comment>
<keyword evidence="1" id="KW-0472">Membrane</keyword>
<dbReference type="Proteomes" id="UP000178336">
    <property type="component" value="Unassembled WGS sequence"/>
</dbReference>
<keyword evidence="1" id="KW-1133">Transmembrane helix</keyword>
<gene>
    <name evidence="2" type="ORF">A3A48_04165</name>
</gene>
<dbReference type="STRING" id="1797724.A3A48_04165"/>
<evidence type="ECO:0000313" key="2">
    <source>
        <dbReference type="EMBL" id="OGD95267.1"/>
    </source>
</evidence>
<accession>A0A1F5GU08</accession>
<evidence type="ECO:0000313" key="3">
    <source>
        <dbReference type="Proteomes" id="UP000178336"/>
    </source>
</evidence>
<reference evidence="2 3" key="1">
    <citation type="journal article" date="2016" name="Nat. Commun.">
        <title>Thousands of microbial genomes shed light on interconnected biogeochemical processes in an aquifer system.</title>
        <authorList>
            <person name="Anantharaman K."/>
            <person name="Brown C.T."/>
            <person name="Hug L.A."/>
            <person name="Sharon I."/>
            <person name="Castelle C.J."/>
            <person name="Probst A.J."/>
            <person name="Thomas B.C."/>
            <person name="Singh A."/>
            <person name="Wilkins M.J."/>
            <person name="Karaoz U."/>
            <person name="Brodie E.L."/>
            <person name="Williams K.H."/>
            <person name="Hubbard S.S."/>
            <person name="Banfield J.F."/>
        </authorList>
    </citation>
    <scope>NUCLEOTIDE SEQUENCE [LARGE SCALE GENOMIC DNA]</scope>
</reference>
<sequence>MKNGQALVTLLVFSAIAIIITSAVTIVTVINLQSTSKYSQAENALFIAEAGADNALLRILRDPNSNYTGETLNIGPGTATITVSGISPKIIISEGKDGNFIRKVQIEGNYINNVFNQTSWKEID</sequence>
<evidence type="ECO:0008006" key="4">
    <source>
        <dbReference type="Google" id="ProtNLM"/>
    </source>
</evidence>
<dbReference type="EMBL" id="MFBN01000021">
    <property type="protein sequence ID" value="OGD95267.1"/>
    <property type="molecule type" value="Genomic_DNA"/>
</dbReference>
<organism evidence="2 3">
    <name type="scientific">Candidatus Curtissbacteria bacterium RIFCSPLOWO2_01_FULL_37_9</name>
    <dbReference type="NCBI Taxonomy" id="1797724"/>
    <lineage>
        <taxon>Bacteria</taxon>
        <taxon>Candidatus Curtissiibacteriota</taxon>
    </lineage>
</organism>
<dbReference type="AlphaFoldDB" id="A0A1F5GU08"/>
<keyword evidence="1" id="KW-0812">Transmembrane</keyword>
<proteinExistence type="predicted"/>
<name>A0A1F5GU08_9BACT</name>
<feature type="transmembrane region" description="Helical" evidence="1">
    <location>
        <begin position="6"/>
        <end position="30"/>
    </location>
</feature>
<evidence type="ECO:0000256" key="1">
    <source>
        <dbReference type="SAM" id="Phobius"/>
    </source>
</evidence>